<evidence type="ECO:0000313" key="2">
    <source>
        <dbReference type="EMBL" id="KAH3694722.1"/>
    </source>
</evidence>
<feature type="domain" description="HTH psq-type" evidence="1">
    <location>
        <begin position="29"/>
        <end position="51"/>
    </location>
</feature>
<dbReference type="AlphaFoldDB" id="A0A9D3Y7M6"/>
<proteinExistence type="predicted"/>
<dbReference type="GO" id="GO:0003677">
    <property type="term" value="F:DNA binding"/>
    <property type="evidence" value="ECO:0007669"/>
    <property type="project" value="InterPro"/>
</dbReference>
<dbReference type="Gene3D" id="1.10.10.60">
    <property type="entry name" value="Homeodomain-like"/>
    <property type="match status" value="1"/>
</dbReference>
<gene>
    <name evidence="2" type="ORF">DPMN_082163</name>
</gene>
<evidence type="ECO:0000313" key="3">
    <source>
        <dbReference type="Proteomes" id="UP000828390"/>
    </source>
</evidence>
<reference evidence="2" key="2">
    <citation type="submission" date="2020-11" db="EMBL/GenBank/DDBJ databases">
        <authorList>
            <person name="McCartney M.A."/>
            <person name="Auch B."/>
            <person name="Kono T."/>
            <person name="Mallez S."/>
            <person name="Becker A."/>
            <person name="Gohl D.M."/>
            <person name="Silverstein K.A.T."/>
            <person name="Koren S."/>
            <person name="Bechman K.B."/>
            <person name="Herman A."/>
            <person name="Abrahante J.E."/>
            <person name="Garbe J."/>
        </authorList>
    </citation>
    <scope>NUCLEOTIDE SEQUENCE</scope>
    <source>
        <strain evidence="2">Duluth1</strain>
        <tissue evidence="2">Whole animal</tissue>
    </source>
</reference>
<dbReference type="InterPro" id="IPR007889">
    <property type="entry name" value="HTH_Psq"/>
</dbReference>
<name>A0A9D3Y7M6_DREPO</name>
<dbReference type="EMBL" id="JAIWYP010000016">
    <property type="protein sequence ID" value="KAH3694722.1"/>
    <property type="molecule type" value="Genomic_DNA"/>
</dbReference>
<keyword evidence="3" id="KW-1185">Reference proteome</keyword>
<organism evidence="2 3">
    <name type="scientific">Dreissena polymorpha</name>
    <name type="common">Zebra mussel</name>
    <name type="synonym">Mytilus polymorpha</name>
    <dbReference type="NCBI Taxonomy" id="45954"/>
    <lineage>
        <taxon>Eukaryota</taxon>
        <taxon>Metazoa</taxon>
        <taxon>Spiralia</taxon>
        <taxon>Lophotrochozoa</taxon>
        <taxon>Mollusca</taxon>
        <taxon>Bivalvia</taxon>
        <taxon>Autobranchia</taxon>
        <taxon>Heteroconchia</taxon>
        <taxon>Euheterodonta</taxon>
        <taxon>Imparidentia</taxon>
        <taxon>Neoheterodontei</taxon>
        <taxon>Myida</taxon>
        <taxon>Dreissenoidea</taxon>
        <taxon>Dreissenidae</taxon>
        <taxon>Dreissena</taxon>
    </lineage>
</organism>
<protein>
    <recommendedName>
        <fullName evidence="1">HTH psq-type domain-containing protein</fullName>
    </recommendedName>
</protein>
<dbReference type="Pfam" id="PF05225">
    <property type="entry name" value="HTH_psq"/>
    <property type="match status" value="1"/>
</dbReference>
<sequence>MKRVEKHKGYSPSALTNAYKLVKETGIPIKTAARQYGVPHNTLRDRIKGRVDPETTMTGSGPLFKLEEEAKLVEHIKLMADLGYGFTITEVVTKQMTMQSFLRSEHGTNH</sequence>
<dbReference type="InterPro" id="IPR009057">
    <property type="entry name" value="Homeodomain-like_sf"/>
</dbReference>
<evidence type="ECO:0000259" key="1">
    <source>
        <dbReference type="Pfam" id="PF05225"/>
    </source>
</evidence>
<comment type="caution">
    <text evidence="2">The sequence shown here is derived from an EMBL/GenBank/DDBJ whole genome shotgun (WGS) entry which is preliminary data.</text>
</comment>
<accession>A0A9D3Y7M6</accession>
<reference evidence="2" key="1">
    <citation type="journal article" date="2019" name="bioRxiv">
        <title>The Genome of the Zebra Mussel, Dreissena polymorpha: A Resource for Invasive Species Research.</title>
        <authorList>
            <person name="McCartney M.A."/>
            <person name="Auch B."/>
            <person name="Kono T."/>
            <person name="Mallez S."/>
            <person name="Zhang Y."/>
            <person name="Obille A."/>
            <person name="Becker A."/>
            <person name="Abrahante J.E."/>
            <person name="Garbe J."/>
            <person name="Badalamenti J.P."/>
            <person name="Herman A."/>
            <person name="Mangelson H."/>
            <person name="Liachko I."/>
            <person name="Sullivan S."/>
            <person name="Sone E.D."/>
            <person name="Koren S."/>
            <person name="Silverstein K.A.T."/>
            <person name="Beckman K.B."/>
            <person name="Gohl D.M."/>
        </authorList>
    </citation>
    <scope>NUCLEOTIDE SEQUENCE</scope>
    <source>
        <strain evidence="2">Duluth1</strain>
        <tissue evidence="2">Whole animal</tissue>
    </source>
</reference>
<dbReference type="Proteomes" id="UP000828390">
    <property type="component" value="Unassembled WGS sequence"/>
</dbReference>
<dbReference type="SUPFAM" id="SSF46689">
    <property type="entry name" value="Homeodomain-like"/>
    <property type="match status" value="1"/>
</dbReference>